<protein>
    <submittedName>
        <fullName evidence="2">Uncharacterized protein</fullName>
    </submittedName>
</protein>
<keyword evidence="3" id="KW-1185">Reference proteome</keyword>
<proteinExistence type="predicted"/>
<sequence length="115" mass="12573">MPKPQAKPPATEKPASSAAGKKQQKTKKPQPALPADKQPRKPQPQACPHRDTARATPATTAETTPVVDETLAEPRPEPQTQAMETDIPVVTPRPPTTPKSRIPPVILRDGRRWKK</sequence>
<evidence type="ECO:0000313" key="3">
    <source>
        <dbReference type="Proteomes" id="UP001168821"/>
    </source>
</evidence>
<evidence type="ECO:0000256" key="1">
    <source>
        <dbReference type="SAM" id="MobiDB-lite"/>
    </source>
</evidence>
<accession>A0AA38MFT7</accession>
<evidence type="ECO:0000313" key="2">
    <source>
        <dbReference type="EMBL" id="KAJ3655550.1"/>
    </source>
</evidence>
<dbReference type="Proteomes" id="UP001168821">
    <property type="component" value="Unassembled WGS sequence"/>
</dbReference>
<organism evidence="2 3">
    <name type="scientific">Zophobas morio</name>
    <dbReference type="NCBI Taxonomy" id="2755281"/>
    <lineage>
        <taxon>Eukaryota</taxon>
        <taxon>Metazoa</taxon>
        <taxon>Ecdysozoa</taxon>
        <taxon>Arthropoda</taxon>
        <taxon>Hexapoda</taxon>
        <taxon>Insecta</taxon>
        <taxon>Pterygota</taxon>
        <taxon>Neoptera</taxon>
        <taxon>Endopterygota</taxon>
        <taxon>Coleoptera</taxon>
        <taxon>Polyphaga</taxon>
        <taxon>Cucujiformia</taxon>
        <taxon>Tenebrionidae</taxon>
        <taxon>Zophobas</taxon>
    </lineage>
</organism>
<gene>
    <name evidence="2" type="ORF">Zmor_014674</name>
</gene>
<reference evidence="2" key="1">
    <citation type="journal article" date="2023" name="G3 (Bethesda)">
        <title>Whole genome assemblies of Zophobas morio and Tenebrio molitor.</title>
        <authorList>
            <person name="Kaur S."/>
            <person name="Stinson S.A."/>
            <person name="diCenzo G.C."/>
        </authorList>
    </citation>
    <scope>NUCLEOTIDE SEQUENCE</scope>
    <source>
        <strain evidence="2">QUZm001</strain>
    </source>
</reference>
<feature type="compositionally biased region" description="Low complexity" evidence="1">
    <location>
        <begin position="54"/>
        <end position="69"/>
    </location>
</feature>
<dbReference type="AlphaFoldDB" id="A0AA38MFT7"/>
<name>A0AA38MFT7_9CUCU</name>
<feature type="region of interest" description="Disordered" evidence="1">
    <location>
        <begin position="1"/>
        <end position="115"/>
    </location>
</feature>
<dbReference type="EMBL" id="JALNTZ010000004">
    <property type="protein sequence ID" value="KAJ3655550.1"/>
    <property type="molecule type" value="Genomic_DNA"/>
</dbReference>
<comment type="caution">
    <text evidence="2">The sequence shown here is derived from an EMBL/GenBank/DDBJ whole genome shotgun (WGS) entry which is preliminary data.</text>
</comment>